<dbReference type="SUPFAM" id="SSF48371">
    <property type="entry name" value="ARM repeat"/>
    <property type="match status" value="1"/>
</dbReference>
<evidence type="ECO:0008006" key="2">
    <source>
        <dbReference type="Google" id="ProtNLM"/>
    </source>
</evidence>
<dbReference type="Gene3D" id="1.25.10.10">
    <property type="entry name" value="Leucine-rich Repeat Variant"/>
    <property type="match status" value="1"/>
</dbReference>
<sequence length="269" mass="27849">DADIAGRLPQASGRTRQVLVELVGRRRIEAALPALVRSASDADAGVRGAAVAAIGAIGSAEHLPDLVKVLATTQDRKERAGVEKALVAISSRGGAACAQPLMPLAKSGDGALRAIALHALAAAGGTDALAAVKAALGDKDQAVQHEAVRTLSTWPNKWSEDDGVVEPLLALVKSSTKLQHQVLGLRGYLQYLHGTKKLGDADKQARLNDVLPLIKRPEEKRLAISVLGTVRTAAALDRLVAYAGEAVVAEEACTAIVGLAGRRDLKGAS</sequence>
<gene>
    <name evidence="1" type="ORF">S01H1_38099</name>
</gene>
<feature type="non-terminal residue" evidence="1">
    <location>
        <position position="1"/>
    </location>
</feature>
<proteinExistence type="predicted"/>
<name>X0VP53_9ZZZZ</name>
<dbReference type="SMART" id="SM00567">
    <property type="entry name" value="EZ_HEAT"/>
    <property type="match status" value="4"/>
</dbReference>
<dbReference type="InterPro" id="IPR016024">
    <property type="entry name" value="ARM-type_fold"/>
</dbReference>
<protein>
    <recommendedName>
        <fullName evidence="2">HEAT repeat domain-containing protein</fullName>
    </recommendedName>
</protein>
<organism evidence="1">
    <name type="scientific">marine sediment metagenome</name>
    <dbReference type="NCBI Taxonomy" id="412755"/>
    <lineage>
        <taxon>unclassified sequences</taxon>
        <taxon>metagenomes</taxon>
        <taxon>ecological metagenomes</taxon>
    </lineage>
</organism>
<evidence type="ECO:0000313" key="1">
    <source>
        <dbReference type="EMBL" id="GAG02346.1"/>
    </source>
</evidence>
<reference evidence="1" key="1">
    <citation type="journal article" date="2014" name="Front. Microbiol.">
        <title>High frequency of phylogenetically diverse reductive dehalogenase-homologous genes in deep subseafloor sedimentary metagenomes.</title>
        <authorList>
            <person name="Kawai M."/>
            <person name="Futagami T."/>
            <person name="Toyoda A."/>
            <person name="Takaki Y."/>
            <person name="Nishi S."/>
            <person name="Hori S."/>
            <person name="Arai W."/>
            <person name="Tsubouchi T."/>
            <person name="Morono Y."/>
            <person name="Uchiyama I."/>
            <person name="Ito T."/>
            <person name="Fujiyama A."/>
            <person name="Inagaki F."/>
            <person name="Takami H."/>
        </authorList>
    </citation>
    <scope>NUCLEOTIDE SEQUENCE</scope>
    <source>
        <strain evidence="1">Expedition CK06-06</strain>
    </source>
</reference>
<feature type="non-terminal residue" evidence="1">
    <location>
        <position position="269"/>
    </location>
</feature>
<comment type="caution">
    <text evidence="1">The sequence shown here is derived from an EMBL/GenBank/DDBJ whole genome shotgun (WGS) entry which is preliminary data.</text>
</comment>
<dbReference type="AlphaFoldDB" id="X0VP53"/>
<dbReference type="InterPro" id="IPR011989">
    <property type="entry name" value="ARM-like"/>
</dbReference>
<dbReference type="InterPro" id="IPR004155">
    <property type="entry name" value="PBS_lyase_HEAT"/>
</dbReference>
<accession>X0VP53</accession>
<dbReference type="Pfam" id="PF13646">
    <property type="entry name" value="HEAT_2"/>
    <property type="match status" value="2"/>
</dbReference>
<dbReference type="EMBL" id="BARS01023959">
    <property type="protein sequence ID" value="GAG02346.1"/>
    <property type="molecule type" value="Genomic_DNA"/>
</dbReference>